<organism evidence="1 2">
    <name type="scientific">Stenotrophomonas maltophilia (strain R551-3)</name>
    <dbReference type="NCBI Taxonomy" id="391008"/>
    <lineage>
        <taxon>Bacteria</taxon>
        <taxon>Pseudomonadati</taxon>
        <taxon>Pseudomonadota</taxon>
        <taxon>Gammaproteobacteria</taxon>
        <taxon>Lysobacterales</taxon>
        <taxon>Lysobacteraceae</taxon>
        <taxon>Stenotrophomonas</taxon>
        <taxon>Stenotrophomonas maltophilia group</taxon>
    </lineage>
</organism>
<accession>B4SSY0</accession>
<dbReference type="Pfam" id="PF13289">
    <property type="entry name" value="SIR2_2"/>
    <property type="match status" value="1"/>
</dbReference>
<dbReference type="Proteomes" id="UP000001867">
    <property type="component" value="Chromosome"/>
</dbReference>
<evidence type="ECO:0000313" key="1">
    <source>
        <dbReference type="EMBL" id="ACF51379.1"/>
    </source>
</evidence>
<dbReference type="eggNOG" id="ENOG502Z924">
    <property type="taxonomic scope" value="Bacteria"/>
</dbReference>
<proteinExistence type="predicted"/>
<dbReference type="EMBL" id="CP001111">
    <property type="protein sequence ID" value="ACF51379.1"/>
    <property type="molecule type" value="Genomic_DNA"/>
</dbReference>
<protein>
    <submittedName>
        <fullName evidence="1">Uncharacterized protein</fullName>
    </submittedName>
</protein>
<reference evidence="1 2" key="1">
    <citation type="submission" date="2008-06" db="EMBL/GenBank/DDBJ databases">
        <title>Complete sequence of Stenotrophomonas maltophilia R551-3.</title>
        <authorList>
            <consortium name="US DOE Joint Genome Institute"/>
            <person name="Lucas S."/>
            <person name="Copeland A."/>
            <person name="Lapidus A."/>
            <person name="Glavina del Rio T."/>
            <person name="Dalin E."/>
            <person name="Tice H."/>
            <person name="Pitluck S."/>
            <person name="Chain P."/>
            <person name="Malfatti S."/>
            <person name="Shin M."/>
            <person name="Vergez L."/>
            <person name="Lang D."/>
            <person name="Schmutz J."/>
            <person name="Larimer F."/>
            <person name="Land M."/>
            <person name="Hauser L."/>
            <person name="Kyrpides N."/>
            <person name="Mikhailova N."/>
            <person name="Taghavi S."/>
            <person name="Monchy S."/>
            <person name="Newman L."/>
            <person name="Vangronsveld J."/>
            <person name="van der Lelie D."/>
            <person name="Richardson P."/>
        </authorList>
    </citation>
    <scope>NUCLEOTIDE SEQUENCE [LARGE SCALE GENOMIC DNA]</scope>
    <source>
        <strain evidence="1 2">R551-3</strain>
    </source>
</reference>
<dbReference type="AlphaFoldDB" id="B4SSY0"/>
<sequence>MDNTSHNPDQYMFALRQLATNGRKRIAILLGAGAPVSINTSNDETWKPLIPNIAGLESIVLQSLNQAQAKTYSKIRDSIADSNLEKVLSRIRMLSEVVGDGHIFESSAADFNNLSESICNSIRQVVSQDLPEGANPYSELVSWINGIDRKHAVEIFTTNYDLLLENALERARTPYFDGFSGSKSAFFDPSSIAKNDLPARWVRLWKLHGSIGWETNIKGEVVRIPNSTNANLVYPSHIKYDQTQAAPFSSLFERLKNFILEPDTLIISTGFSFADAHISSRLLECLLANPSAALFAFQFNSLAQESSAKSLALKCPGISAFCSDGAVINGVEAKWKIGAQPTRTWHEIRSEYYKDDKFLLGDFKKLARFLAIAGSDVSQETPLQPNPQVAATGEN</sequence>
<evidence type="ECO:0000313" key="2">
    <source>
        <dbReference type="Proteomes" id="UP000001867"/>
    </source>
</evidence>
<dbReference type="HOGENOM" id="CLU_052948_0_0_6"/>
<dbReference type="OrthoDB" id="9812283at2"/>
<dbReference type="STRING" id="391008.Smal_1675"/>
<gene>
    <name evidence="1" type="ordered locus">Smal_1675</name>
</gene>
<name>B4SSY0_STRM5</name>
<dbReference type="KEGG" id="smt:Smal_1675"/>